<evidence type="ECO:0000256" key="2">
    <source>
        <dbReference type="ARBA" id="ARBA00007025"/>
    </source>
</evidence>
<feature type="region of interest" description="Disordered" evidence="14">
    <location>
        <begin position="23"/>
        <end position="51"/>
    </location>
</feature>
<evidence type="ECO:0000256" key="10">
    <source>
        <dbReference type="ARBA" id="ARBA00022840"/>
    </source>
</evidence>
<dbReference type="PROSITE" id="PS50089">
    <property type="entry name" value="ZF_RING_2"/>
    <property type="match status" value="1"/>
</dbReference>
<name>A0A4T0FIT6_9BASI</name>
<feature type="region of interest" description="Disordered" evidence="14">
    <location>
        <begin position="295"/>
        <end position="345"/>
    </location>
</feature>
<dbReference type="SUPFAM" id="SSF52540">
    <property type="entry name" value="P-loop containing nucleoside triphosphate hydrolases"/>
    <property type="match status" value="2"/>
</dbReference>
<feature type="domain" description="Helicase ATP-binding" evidence="16">
    <location>
        <begin position="564"/>
        <end position="717"/>
    </location>
</feature>
<evidence type="ECO:0000256" key="14">
    <source>
        <dbReference type="SAM" id="MobiDB-lite"/>
    </source>
</evidence>
<feature type="region of interest" description="Disordered" evidence="14">
    <location>
        <begin position="221"/>
        <end position="243"/>
    </location>
</feature>
<dbReference type="CDD" id="cd16449">
    <property type="entry name" value="RING-HC"/>
    <property type="match status" value="1"/>
</dbReference>
<evidence type="ECO:0000256" key="8">
    <source>
        <dbReference type="ARBA" id="ARBA00022806"/>
    </source>
</evidence>
<dbReference type="InterPro" id="IPR027417">
    <property type="entry name" value="P-loop_NTPase"/>
</dbReference>
<dbReference type="InterPro" id="IPR013083">
    <property type="entry name" value="Znf_RING/FYVE/PHD"/>
</dbReference>
<dbReference type="InterPro" id="IPR001841">
    <property type="entry name" value="Znf_RING"/>
</dbReference>
<feature type="compositionally biased region" description="Basic and acidic residues" evidence="14">
    <location>
        <begin position="97"/>
        <end position="112"/>
    </location>
</feature>
<dbReference type="InterPro" id="IPR014001">
    <property type="entry name" value="Helicase_ATP-bd"/>
</dbReference>
<dbReference type="Gene3D" id="3.40.50.10810">
    <property type="entry name" value="Tandem AAA-ATPase domain"/>
    <property type="match status" value="1"/>
</dbReference>
<evidence type="ECO:0000256" key="9">
    <source>
        <dbReference type="ARBA" id="ARBA00022833"/>
    </source>
</evidence>
<comment type="caution">
    <text evidence="18">The sequence shown here is derived from an EMBL/GenBank/DDBJ whole genome shotgun (WGS) entry which is preliminary data.</text>
</comment>
<dbReference type="Pfam" id="PF00176">
    <property type="entry name" value="SNF2-rel_dom"/>
    <property type="match status" value="1"/>
</dbReference>
<dbReference type="SMART" id="SM00490">
    <property type="entry name" value="HELICc"/>
    <property type="match status" value="1"/>
</dbReference>
<accession>A0A4T0FIT6</accession>
<gene>
    <name evidence="18" type="ORF">E3P99_02892</name>
</gene>
<evidence type="ECO:0000256" key="12">
    <source>
        <dbReference type="ARBA" id="ARBA00023242"/>
    </source>
</evidence>
<evidence type="ECO:0000313" key="18">
    <source>
        <dbReference type="EMBL" id="TIA87930.1"/>
    </source>
</evidence>
<feature type="compositionally biased region" description="Basic residues" evidence="14">
    <location>
        <begin position="538"/>
        <end position="547"/>
    </location>
</feature>
<dbReference type="PANTHER" id="PTHR45626">
    <property type="entry name" value="TRANSCRIPTION TERMINATION FACTOR 2-RELATED"/>
    <property type="match status" value="1"/>
</dbReference>
<dbReference type="Gene3D" id="3.40.50.300">
    <property type="entry name" value="P-loop containing nucleotide triphosphate hydrolases"/>
    <property type="match status" value="1"/>
</dbReference>
<dbReference type="InterPro" id="IPR050628">
    <property type="entry name" value="SNF2_RAD54_helicase_TF"/>
</dbReference>
<dbReference type="Pfam" id="PF00271">
    <property type="entry name" value="Helicase_C"/>
    <property type="match status" value="1"/>
</dbReference>
<evidence type="ECO:0000313" key="19">
    <source>
        <dbReference type="Proteomes" id="UP000310189"/>
    </source>
</evidence>
<protein>
    <recommendedName>
        <fullName evidence="20">DNA repair protein RAD5</fullName>
    </recommendedName>
</protein>
<dbReference type="InterPro" id="IPR000330">
    <property type="entry name" value="SNF2_N"/>
</dbReference>
<evidence type="ECO:0000256" key="11">
    <source>
        <dbReference type="ARBA" id="ARBA00023204"/>
    </source>
</evidence>
<comment type="similarity">
    <text evidence="2">Belongs to the SNF2/RAD54 helicase family.</text>
</comment>
<keyword evidence="9" id="KW-0862">Zinc</keyword>
<dbReference type="GO" id="GO:0005524">
    <property type="term" value="F:ATP binding"/>
    <property type="evidence" value="ECO:0007669"/>
    <property type="project" value="UniProtKB-KW"/>
</dbReference>
<feature type="domain" description="Helicase C-terminal" evidence="17">
    <location>
        <begin position="983"/>
        <end position="1142"/>
    </location>
</feature>
<keyword evidence="3" id="KW-0479">Metal-binding</keyword>
<dbReference type="EMBL" id="SPNW01000045">
    <property type="protein sequence ID" value="TIA87930.1"/>
    <property type="molecule type" value="Genomic_DNA"/>
</dbReference>
<comment type="subcellular location">
    <subcellularLocation>
        <location evidence="1">Nucleus</location>
    </subcellularLocation>
</comment>
<dbReference type="GO" id="GO:0005634">
    <property type="term" value="C:nucleus"/>
    <property type="evidence" value="ECO:0007669"/>
    <property type="project" value="UniProtKB-SubCell"/>
</dbReference>
<dbReference type="Proteomes" id="UP000310189">
    <property type="component" value="Unassembled WGS sequence"/>
</dbReference>
<evidence type="ECO:0000256" key="6">
    <source>
        <dbReference type="ARBA" id="ARBA00022771"/>
    </source>
</evidence>
<keyword evidence="8" id="KW-0347">Helicase</keyword>
<dbReference type="GO" id="GO:0003676">
    <property type="term" value="F:nucleic acid binding"/>
    <property type="evidence" value="ECO:0007669"/>
    <property type="project" value="InterPro"/>
</dbReference>
<dbReference type="AlphaFoldDB" id="A0A4T0FIT6"/>
<dbReference type="GO" id="GO:0008270">
    <property type="term" value="F:zinc ion binding"/>
    <property type="evidence" value="ECO:0007669"/>
    <property type="project" value="UniProtKB-KW"/>
</dbReference>
<evidence type="ECO:0000259" key="15">
    <source>
        <dbReference type="PROSITE" id="PS50089"/>
    </source>
</evidence>
<dbReference type="InterPro" id="IPR001650">
    <property type="entry name" value="Helicase_C-like"/>
</dbReference>
<feature type="compositionally biased region" description="Acidic residues" evidence="14">
    <location>
        <begin position="25"/>
        <end position="34"/>
    </location>
</feature>
<feature type="domain" description="RING-type" evidence="15">
    <location>
        <begin position="898"/>
        <end position="942"/>
    </location>
</feature>
<feature type="region of interest" description="Disordered" evidence="14">
    <location>
        <begin position="97"/>
        <end position="120"/>
    </location>
</feature>
<sequence>MTDEAPLFFDSGDEADEATAQNMLESDEDNDSDMEIIASTSSSNKRKLEREDTDVVVVKAEETRYRRYIGEIMINGWSTVNGKGYASSGEQVIIERDKSVQKKPEAKKKETKQSSLKGFAAKSSKKTQNTIISLLNHFHRFRNTRGFEVGRIPSNHSAYLCRLLDKQVRAGVSMGIDLTTTRKVIELTGNIIDCEDTLRSGDTIILSLQVYLHPRAFTKKSDKRSEANKLSQSQETEQEKALSARREGLMKIFEYTGLVPVESNSVTLQHRKKGTLDGKAQIDHFKQAASQIQKVNTDKPLKKDRSVINIDSSSDEDDVVEVADGNNSSQAEPTGEEDAEDKVNSSQLRAVYSRAGGAGRNLVPIEAASSFNLTLRNYQKEALSWMSSMESGSNEPHAQALHPLWEKYRFRDHPQSSTEPDYFYFNPYSGELSNVFPSANKTLRGGIQGDEMGMGKTIMMTALLHHHKTADMSWHVQQQPTGKGKQTRVDAVKTEKPIKIDQSDSDDDNELTKSQEIRDDDEKPSKKRKQGASDKNTPKKTPKKGAKKGASVRQPGGFKALNDATLVVVPMSLLGQWRDEIERCSAKGSVRTIVYYGENRGNLEKQLKSRAKVEDEDGNVVDYSDCINVVITSYGVLISEYQAFMKSTDETIILPTLLDYYWHRVVIDEAHHIKNRSTLNAKAAFEIAAYRRWALTGTPIVNRLEDLYSLLRYLKVEPWSDFAFFKSFITAPFASQDPKAIELIQVIMASCLLRREKNMRDSDGKPIVTLPKKHVDIVKLDFSPEERQIYNAIYKKAKRKFDALSHKGMLLKSYSNIFAMLLRLRQAALHPFLVTSGGNKKESTEEEEDDGGVAGIDVQSMIAKFAAGDDSNYAKQVLNELAKGNNENNELDEEENECPICFENMSIPVLMPCMHKSCKECVLGYFDRLEDKGEQTSCPVCRVGPIRVDQLLEVVYGEPTSQNDQVVRLRKAHNFQTSTKLRALTEHLERLRDTEGKFKAVVFSQFTTFLDLVGDSLKKDGFRFLRLDGTTSQKNREIVLNELDRYDGSVVLLISLRAGGVGLNLTSANHVFMMDVWWNEAIEKQAIDRVHRIGQEKDVHVVRFCIEDTIEDRVMHIQKRKTALVDNALGGKSSEESKQERIANLKLIFSL</sequence>
<feature type="region of interest" description="Disordered" evidence="14">
    <location>
        <begin position="472"/>
        <end position="556"/>
    </location>
</feature>
<reference evidence="18 19" key="1">
    <citation type="submission" date="2019-03" db="EMBL/GenBank/DDBJ databases">
        <title>Sequencing 23 genomes of Wallemia ichthyophaga.</title>
        <authorList>
            <person name="Gostincar C."/>
        </authorList>
    </citation>
    <scope>NUCLEOTIDE SEQUENCE [LARGE SCALE GENOMIC DNA]</scope>
    <source>
        <strain evidence="18 19">EXF-5753</strain>
    </source>
</reference>
<feature type="compositionally biased region" description="Basic and acidic residues" evidence="14">
    <location>
        <begin position="510"/>
        <end position="524"/>
    </location>
</feature>
<dbReference type="GO" id="GO:0008094">
    <property type="term" value="F:ATP-dependent activity, acting on DNA"/>
    <property type="evidence" value="ECO:0007669"/>
    <property type="project" value="TreeGrafter"/>
</dbReference>
<dbReference type="GO" id="GO:0006281">
    <property type="term" value="P:DNA repair"/>
    <property type="evidence" value="ECO:0007669"/>
    <property type="project" value="UniProtKB-KW"/>
</dbReference>
<keyword evidence="4" id="KW-0547">Nucleotide-binding</keyword>
<evidence type="ECO:0000256" key="1">
    <source>
        <dbReference type="ARBA" id="ARBA00004123"/>
    </source>
</evidence>
<evidence type="ECO:0000256" key="13">
    <source>
        <dbReference type="PROSITE-ProRule" id="PRU00175"/>
    </source>
</evidence>
<dbReference type="OrthoDB" id="448448at2759"/>
<evidence type="ECO:0000259" key="16">
    <source>
        <dbReference type="PROSITE" id="PS51192"/>
    </source>
</evidence>
<dbReference type="InterPro" id="IPR049730">
    <property type="entry name" value="SNF2/RAD54-like_C"/>
</dbReference>
<keyword evidence="6 13" id="KW-0863">Zinc-finger</keyword>
<dbReference type="SUPFAM" id="SSF57850">
    <property type="entry name" value="RING/U-box"/>
    <property type="match status" value="1"/>
</dbReference>
<keyword evidence="12" id="KW-0539">Nucleus</keyword>
<dbReference type="Pfam" id="PF13920">
    <property type="entry name" value="zf-C3HC4_3"/>
    <property type="match status" value="1"/>
</dbReference>
<keyword evidence="11" id="KW-0234">DNA repair</keyword>
<organism evidence="18 19">
    <name type="scientific">Wallemia hederae</name>
    <dbReference type="NCBI Taxonomy" id="1540922"/>
    <lineage>
        <taxon>Eukaryota</taxon>
        <taxon>Fungi</taxon>
        <taxon>Dikarya</taxon>
        <taxon>Basidiomycota</taxon>
        <taxon>Wallemiomycotina</taxon>
        <taxon>Wallemiomycetes</taxon>
        <taxon>Wallemiales</taxon>
        <taxon>Wallemiaceae</taxon>
        <taxon>Wallemia</taxon>
    </lineage>
</organism>
<keyword evidence="19" id="KW-1185">Reference proteome</keyword>
<dbReference type="InterPro" id="IPR038718">
    <property type="entry name" value="SNF2-like_sf"/>
</dbReference>
<dbReference type="GO" id="GO:0004386">
    <property type="term" value="F:helicase activity"/>
    <property type="evidence" value="ECO:0007669"/>
    <property type="project" value="UniProtKB-KW"/>
</dbReference>
<evidence type="ECO:0000256" key="5">
    <source>
        <dbReference type="ARBA" id="ARBA00022763"/>
    </source>
</evidence>
<dbReference type="GO" id="GO:0016818">
    <property type="term" value="F:hydrolase activity, acting on acid anhydrides, in phosphorus-containing anhydrides"/>
    <property type="evidence" value="ECO:0007669"/>
    <property type="project" value="InterPro"/>
</dbReference>
<proteinExistence type="inferred from homology"/>
<dbReference type="SMART" id="SM00487">
    <property type="entry name" value="DEXDc"/>
    <property type="match status" value="1"/>
</dbReference>
<keyword evidence="10" id="KW-0067">ATP-binding</keyword>
<feature type="compositionally biased region" description="Basic and acidic residues" evidence="14">
    <location>
        <begin position="296"/>
        <end position="306"/>
    </location>
</feature>
<evidence type="ECO:0000256" key="7">
    <source>
        <dbReference type="ARBA" id="ARBA00022801"/>
    </source>
</evidence>
<evidence type="ECO:0000259" key="17">
    <source>
        <dbReference type="PROSITE" id="PS51194"/>
    </source>
</evidence>
<dbReference type="InterPro" id="IPR014905">
    <property type="entry name" value="HIRAN"/>
</dbReference>
<keyword evidence="7" id="KW-0378">Hydrolase</keyword>
<dbReference type="CDD" id="cd18008">
    <property type="entry name" value="DEXDc_SHPRH-like"/>
    <property type="match status" value="1"/>
</dbReference>
<dbReference type="PROSITE" id="PS51194">
    <property type="entry name" value="HELICASE_CTER"/>
    <property type="match status" value="1"/>
</dbReference>
<dbReference type="Gene3D" id="3.30.40.10">
    <property type="entry name" value="Zinc/RING finger domain, C3HC4 (zinc finger)"/>
    <property type="match status" value="1"/>
</dbReference>
<evidence type="ECO:0000256" key="4">
    <source>
        <dbReference type="ARBA" id="ARBA00022741"/>
    </source>
</evidence>
<keyword evidence="5" id="KW-0227">DNA damage</keyword>
<evidence type="ECO:0008006" key="20">
    <source>
        <dbReference type="Google" id="ProtNLM"/>
    </source>
</evidence>
<dbReference type="SMART" id="SM00910">
    <property type="entry name" value="HIRAN"/>
    <property type="match status" value="1"/>
</dbReference>
<dbReference type="PROSITE" id="PS51192">
    <property type="entry name" value="HELICASE_ATP_BIND_1"/>
    <property type="match status" value="1"/>
</dbReference>
<dbReference type="PANTHER" id="PTHR45626:SF22">
    <property type="entry name" value="DNA REPAIR PROTEIN RAD5"/>
    <property type="match status" value="1"/>
</dbReference>
<dbReference type="SMART" id="SM00184">
    <property type="entry name" value="RING"/>
    <property type="match status" value="1"/>
</dbReference>
<feature type="compositionally biased region" description="Basic and acidic residues" evidence="14">
    <location>
        <begin position="487"/>
        <end position="502"/>
    </location>
</feature>
<evidence type="ECO:0000256" key="3">
    <source>
        <dbReference type="ARBA" id="ARBA00022723"/>
    </source>
</evidence>
<dbReference type="CDD" id="cd18793">
    <property type="entry name" value="SF2_C_SNF"/>
    <property type="match status" value="1"/>
</dbReference>